<dbReference type="EMBL" id="RCMK01000145">
    <property type="protein sequence ID" value="KAG2946964.1"/>
    <property type="molecule type" value="Genomic_DNA"/>
</dbReference>
<name>A0A8T1E5S5_9STRA</name>
<feature type="region of interest" description="Disordered" evidence="1">
    <location>
        <begin position="101"/>
        <end position="144"/>
    </location>
</feature>
<gene>
    <name evidence="2" type="ORF">PC117_g7236</name>
    <name evidence="3" type="ORF">PC129_g6828</name>
</gene>
<proteinExistence type="predicted"/>
<dbReference type="AlphaFoldDB" id="A0A8T1E5S5"/>
<organism evidence="2 4">
    <name type="scientific">Phytophthora cactorum</name>
    <dbReference type="NCBI Taxonomy" id="29920"/>
    <lineage>
        <taxon>Eukaryota</taxon>
        <taxon>Sar</taxon>
        <taxon>Stramenopiles</taxon>
        <taxon>Oomycota</taxon>
        <taxon>Peronosporomycetes</taxon>
        <taxon>Peronosporales</taxon>
        <taxon>Peronosporaceae</taxon>
        <taxon>Phytophthora</taxon>
    </lineage>
</organism>
<dbReference type="VEuPathDB" id="FungiDB:PC110_g2776"/>
<dbReference type="EMBL" id="RCMV01000180">
    <property type="protein sequence ID" value="KAG3222454.1"/>
    <property type="molecule type" value="Genomic_DNA"/>
</dbReference>
<sequence>MTKGKRAGVICTFPQCNKPMTTSKFNQHFQQHLLEGEAYDITHRERYERALSLLPGDDPGNPFLVAHLRAVSAHLQGLGVRMQGIEGRMASIEELLEARGGAVSTSAAPPPLPRKEPPTSAPDGSASSDDEGIDMNLIEPLAQERPMEAPAVADYVARRNRRTHGRVLRALRNIS</sequence>
<evidence type="ECO:0000313" key="3">
    <source>
        <dbReference type="EMBL" id="KAG3222454.1"/>
    </source>
</evidence>
<accession>A0A8T1E5S5</accession>
<evidence type="ECO:0000313" key="2">
    <source>
        <dbReference type="EMBL" id="KAG2946964.1"/>
    </source>
</evidence>
<dbReference type="Proteomes" id="UP000760860">
    <property type="component" value="Unassembled WGS sequence"/>
</dbReference>
<reference evidence="2" key="1">
    <citation type="submission" date="2018-10" db="EMBL/GenBank/DDBJ databases">
        <title>Effector identification in a new, highly contiguous assembly of the strawberry crown rot pathogen Phytophthora cactorum.</title>
        <authorList>
            <person name="Armitage A.D."/>
            <person name="Nellist C.F."/>
            <person name="Bates H."/>
            <person name="Vickerstaff R.J."/>
            <person name="Harrison R.J."/>
        </authorList>
    </citation>
    <scope>NUCLEOTIDE SEQUENCE</scope>
    <source>
        <strain evidence="2">4040</strain>
        <strain evidence="3">P421</strain>
    </source>
</reference>
<dbReference type="Proteomes" id="UP000736787">
    <property type="component" value="Unassembled WGS sequence"/>
</dbReference>
<evidence type="ECO:0000313" key="4">
    <source>
        <dbReference type="Proteomes" id="UP000736787"/>
    </source>
</evidence>
<evidence type="ECO:0000256" key="1">
    <source>
        <dbReference type="SAM" id="MobiDB-lite"/>
    </source>
</evidence>
<comment type="caution">
    <text evidence="2">The sequence shown here is derived from an EMBL/GenBank/DDBJ whole genome shotgun (WGS) entry which is preliminary data.</text>
</comment>
<protein>
    <submittedName>
        <fullName evidence="2">Uncharacterized protein</fullName>
    </submittedName>
</protein>